<dbReference type="SMART" id="SM00184">
    <property type="entry name" value="RING"/>
    <property type="match status" value="1"/>
</dbReference>
<feature type="compositionally biased region" description="Basic and acidic residues" evidence="5">
    <location>
        <begin position="67"/>
        <end position="80"/>
    </location>
</feature>
<feature type="compositionally biased region" description="Acidic residues" evidence="5">
    <location>
        <begin position="101"/>
        <end position="128"/>
    </location>
</feature>
<feature type="domain" description="PHD-type" evidence="6">
    <location>
        <begin position="381"/>
        <end position="430"/>
    </location>
</feature>
<evidence type="ECO:0000256" key="4">
    <source>
        <dbReference type="PROSITE-ProRule" id="PRU00175"/>
    </source>
</evidence>
<dbReference type="OrthoDB" id="365379at2759"/>
<evidence type="ECO:0000313" key="9">
    <source>
        <dbReference type="Proteomes" id="UP000325577"/>
    </source>
</evidence>
<dbReference type="InterPro" id="IPR013083">
    <property type="entry name" value="Znf_RING/FYVE/PHD"/>
</dbReference>
<dbReference type="PROSITE" id="PS50016">
    <property type="entry name" value="ZF_PHD_2"/>
    <property type="match status" value="1"/>
</dbReference>
<dbReference type="AlphaFoldDB" id="A0A5J5BPY9"/>
<dbReference type="InterPro" id="IPR011011">
    <property type="entry name" value="Znf_FYVE_PHD"/>
</dbReference>
<dbReference type="InterPro" id="IPR001841">
    <property type="entry name" value="Znf_RING"/>
</dbReference>
<keyword evidence="2 4" id="KW-0863">Zinc-finger</keyword>
<dbReference type="Pfam" id="PF13639">
    <property type="entry name" value="zf-RING_2"/>
    <property type="match status" value="1"/>
</dbReference>
<dbReference type="CDD" id="cd16574">
    <property type="entry name" value="RING-HC_Topors"/>
    <property type="match status" value="1"/>
</dbReference>
<dbReference type="PROSITE" id="PS00518">
    <property type="entry name" value="ZF_RING_1"/>
    <property type="match status" value="1"/>
</dbReference>
<feature type="compositionally biased region" description="Basic residues" evidence="5">
    <location>
        <begin position="132"/>
        <end position="141"/>
    </location>
</feature>
<feature type="compositionally biased region" description="Acidic residues" evidence="5">
    <location>
        <begin position="25"/>
        <end position="44"/>
    </location>
</feature>
<name>A0A5J5BPY9_9ASTE</name>
<dbReference type="Pfam" id="PF00628">
    <property type="entry name" value="PHD"/>
    <property type="match status" value="1"/>
</dbReference>
<dbReference type="PANTHER" id="PTHR47177">
    <property type="entry name" value="F18C1.6 PROTEIN"/>
    <property type="match status" value="1"/>
</dbReference>
<dbReference type="SUPFAM" id="SSF57903">
    <property type="entry name" value="FYVE/PHD zinc finger"/>
    <property type="match status" value="1"/>
</dbReference>
<evidence type="ECO:0000256" key="1">
    <source>
        <dbReference type="ARBA" id="ARBA00022723"/>
    </source>
</evidence>
<evidence type="ECO:0000256" key="2">
    <source>
        <dbReference type="ARBA" id="ARBA00022771"/>
    </source>
</evidence>
<reference evidence="8 9" key="1">
    <citation type="submission" date="2019-09" db="EMBL/GenBank/DDBJ databases">
        <title>A chromosome-level genome assembly of the Chinese tupelo Nyssa sinensis.</title>
        <authorList>
            <person name="Yang X."/>
            <person name="Kang M."/>
            <person name="Yang Y."/>
            <person name="Xiong H."/>
            <person name="Wang M."/>
            <person name="Zhang Z."/>
            <person name="Wang Z."/>
            <person name="Wu H."/>
            <person name="Ma T."/>
            <person name="Liu J."/>
            <person name="Xi Z."/>
        </authorList>
    </citation>
    <scope>NUCLEOTIDE SEQUENCE [LARGE SCALE GENOMIC DNA]</scope>
    <source>
        <strain evidence="8">J267</strain>
        <tissue evidence="8">Leaf</tissue>
    </source>
</reference>
<organism evidence="8 9">
    <name type="scientific">Nyssa sinensis</name>
    <dbReference type="NCBI Taxonomy" id="561372"/>
    <lineage>
        <taxon>Eukaryota</taxon>
        <taxon>Viridiplantae</taxon>
        <taxon>Streptophyta</taxon>
        <taxon>Embryophyta</taxon>
        <taxon>Tracheophyta</taxon>
        <taxon>Spermatophyta</taxon>
        <taxon>Magnoliopsida</taxon>
        <taxon>eudicotyledons</taxon>
        <taxon>Gunneridae</taxon>
        <taxon>Pentapetalae</taxon>
        <taxon>asterids</taxon>
        <taxon>Cornales</taxon>
        <taxon>Nyssaceae</taxon>
        <taxon>Nyssa</taxon>
    </lineage>
</organism>
<dbReference type="SUPFAM" id="SSF57850">
    <property type="entry name" value="RING/U-box"/>
    <property type="match status" value="1"/>
</dbReference>
<accession>A0A5J5BPY9</accession>
<evidence type="ECO:0000256" key="3">
    <source>
        <dbReference type="ARBA" id="ARBA00022833"/>
    </source>
</evidence>
<feature type="compositionally biased region" description="Basic residues" evidence="5">
    <location>
        <begin position="151"/>
        <end position="172"/>
    </location>
</feature>
<dbReference type="InterPro" id="IPR001965">
    <property type="entry name" value="Znf_PHD"/>
</dbReference>
<keyword evidence="9" id="KW-1185">Reference proteome</keyword>
<dbReference type="InterPro" id="IPR058746">
    <property type="entry name" value="Znf_RING-type_Topors"/>
</dbReference>
<protein>
    <recommendedName>
        <fullName evidence="10">PHD-type domain-containing protein</fullName>
    </recommendedName>
</protein>
<proteinExistence type="predicted"/>
<evidence type="ECO:0000256" key="5">
    <source>
        <dbReference type="SAM" id="MobiDB-lite"/>
    </source>
</evidence>
<evidence type="ECO:0000259" key="6">
    <source>
        <dbReference type="PROSITE" id="PS50016"/>
    </source>
</evidence>
<feature type="region of interest" description="Disordered" evidence="5">
    <location>
        <begin position="433"/>
        <end position="458"/>
    </location>
</feature>
<dbReference type="SMART" id="SM00249">
    <property type="entry name" value="PHD"/>
    <property type="match status" value="1"/>
</dbReference>
<feature type="compositionally biased region" description="Basic residues" evidence="5">
    <location>
        <begin position="81"/>
        <end position="94"/>
    </location>
</feature>
<dbReference type="Proteomes" id="UP000325577">
    <property type="component" value="Linkage Group LG10"/>
</dbReference>
<feature type="compositionally biased region" description="Acidic residues" evidence="5">
    <location>
        <begin position="52"/>
        <end position="66"/>
    </location>
</feature>
<evidence type="ECO:0000313" key="8">
    <source>
        <dbReference type="EMBL" id="KAA8545223.1"/>
    </source>
</evidence>
<evidence type="ECO:0000259" key="7">
    <source>
        <dbReference type="PROSITE" id="PS50089"/>
    </source>
</evidence>
<dbReference type="InterPro" id="IPR017907">
    <property type="entry name" value="Znf_RING_CS"/>
</dbReference>
<sequence length="771" mass="86968">MGRGGKLGNKQGIKRTVRSQHKDSDESDDDYMVGEDEECEESDEYCSSFAGDDSDESLGELEEEEEEKVRKVGRSKEKKVYPGRKKNWVKKPCKVNRVSYEEDDDEDYDEDEEFMPDENDCIDDEDELTEMKKKKKKAGRPPRREKGVVKGLKRKRNSKVIKKPKRKKRRKNSGLGRKSTINNDSEFTGKNPVVNQRNGKSSYRRRRLRALSDSDFVCSGSSDFEFTISEEEREQVREANELCRSLTISLRSSSSSKILQEEGVFVQKRKRLVRKGKEKVEDSKNVGKQVCGICFSEEAKMTVRGTLNCCSHYFCFACIMEWSKVESRCPLCKQRFATISKPARSNTGFDLRTVVIQVPERDQVYQPSEEELRGYLDPYESVICTECQQGGDDALMLLCDLCDSPAHTYCVGLGREVPEGNWYCEGCRPTTLGSSTPQAPTPTHQRTSNNLTGGSSPVDSVGEGLDLNLMYVPDTPLTQGTGAFSSRRPVRDFQASSPVSGVGAFTVSDRRRIHRQINHLLNNRMSQLGGRANEIPATHLENNIFGSQMDQGREIAYRHTITSERVAPRDTFFEGRLQDNPTHLGQNMDPFLARLSHLRGQVIQGPTSTSTDGSVNEMLRSEPPGINTVFNSRSGYEQPRPCSSRTIIGSDTSTSPYIYREVSHLNVAKEQVQSTVRSHLKSLSRDMELGYSTFKDIARSSTHTILAACGIEHRGNEVYPVQPPSICNHIEQIAVGQMSLMKGHCSSCFELFVKDVVCEIMKTRMSPWFRC</sequence>
<dbReference type="GO" id="GO:0008270">
    <property type="term" value="F:zinc ion binding"/>
    <property type="evidence" value="ECO:0007669"/>
    <property type="project" value="UniProtKB-KW"/>
</dbReference>
<keyword evidence="1" id="KW-0479">Metal-binding</keyword>
<feature type="region of interest" description="Disordered" evidence="5">
    <location>
        <begin position="1"/>
        <end position="206"/>
    </location>
</feature>
<feature type="compositionally biased region" description="Polar residues" evidence="5">
    <location>
        <begin position="179"/>
        <end position="200"/>
    </location>
</feature>
<dbReference type="InterPro" id="IPR019787">
    <property type="entry name" value="Znf_PHD-finger"/>
</dbReference>
<dbReference type="EMBL" id="CM018033">
    <property type="protein sequence ID" value="KAA8545223.1"/>
    <property type="molecule type" value="Genomic_DNA"/>
</dbReference>
<dbReference type="PROSITE" id="PS50089">
    <property type="entry name" value="ZF_RING_2"/>
    <property type="match status" value="1"/>
</dbReference>
<dbReference type="Gene3D" id="3.30.40.10">
    <property type="entry name" value="Zinc/RING finger domain, C3HC4 (zinc finger)"/>
    <property type="match status" value="2"/>
</dbReference>
<evidence type="ECO:0008006" key="10">
    <source>
        <dbReference type="Google" id="ProtNLM"/>
    </source>
</evidence>
<gene>
    <name evidence="8" type="ORF">F0562_020007</name>
</gene>
<feature type="domain" description="RING-type" evidence="7">
    <location>
        <begin position="291"/>
        <end position="333"/>
    </location>
</feature>
<dbReference type="PANTHER" id="PTHR47177:SF3">
    <property type="entry name" value="F18C1.6 PROTEIN"/>
    <property type="match status" value="1"/>
</dbReference>
<keyword evidence="3" id="KW-0862">Zinc</keyword>